<gene>
    <name evidence="1" type="ORF">FR932_10890</name>
</gene>
<dbReference type="Proteomes" id="UP000327424">
    <property type="component" value="Chromosome"/>
</dbReference>
<accession>A0A5J6WJU8</accession>
<dbReference type="Gene3D" id="2.30.110.10">
    <property type="entry name" value="Electron Transport, Fmn-binding Protein, Chain A"/>
    <property type="match status" value="1"/>
</dbReference>
<dbReference type="AlphaFoldDB" id="A0A5J6WJU8"/>
<organism evidence="1 2">
    <name type="scientific">Moritella marina ATCC 15381</name>
    <dbReference type="NCBI Taxonomy" id="1202962"/>
    <lineage>
        <taxon>Bacteria</taxon>
        <taxon>Pseudomonadati</taxon>
        <taxon>Pseudomonadota</taxon>
        <taxon>Gammaproteobacteria</taxon>
        <taxon>Alteromonadales</taxon>
        <taxon>Moritellaceae</taxon>
        <taxon>Moritella</taxon>
    </lineage>
</organism>
<dbReference type="EMBL" id="CP044399">
    <property type="protein sequence ID" value="QFI38317.1"/>
    <property type="molecule type" value="Genomic_DNA"/>
</dbReference>
<evidence type="ECO:0000313" key="1">
    <source>
        <dbReference type="EMBL" id="QFI38317.1"/>
    </source>
</evidence>
<dbReference type="KEGG" id="mmaa:FR932_10890"/>
<keyword evidence="2" id="KW-1185">Reference proteome</keyword>
<name>A0A5J6WJU8_MORMI</name>
<dbReference type="RefSeq" id="WP_019440652.1">
    <property type="nucleotide sequence ID" value="NZ_ALOE01000009.1"/>
</dbReference>
<evidence type="ECO:0000313" key="2">
    <source>
        <dbReference type="Proteomes" id="UP000327424"/>
    </source>
</evidence>
<proteinExistence type="predicted"/>
<dbReference type="InterPro" id="IPR012349">
    <property type="entry name" value="Split_barrel_FMN-bd"/>
</dbReference>
<protein>
    <submittedName>
        <fullName evidence="1">Uncharacterized protein</fullName>
    </submittedName>
</protein>
<sequence>MNRLVKKPNGDNKDTFTNILKNNSMVIHIASATQAEQVTKTAAILVHGESELYEIKELGDVPM</sequence>
<dbReference type="OrthoDB" id="9794638at2"/>
<reference evidence="1 2" key="1">
    <citation type="submission" date="2019-09" db="EMBL/GenBank/DDBJ databases">
        <title>Hybrid Assembly of the complete Genome of the Deep-Sea Bacterium Moritella marina from long Nanopore and Illumina reads.</title>
        <authorList>
            <person name="Magin S."/>
            <person name="Georgoulis A."/>
            <person name="Papadimitriou K."/>
            <person name="Iliakis G."/>
            <person name="Vorgias C.E."/>
        </authorList>
    </citation>
    <scope>NUCLEOTIDE SEQUENCE [LARGE SCALE GENOMIC DNA]</scope>
    <source>
        <strain evidence="1 2">MP-1</strain>
    </source>
</reference>